<evidence type="ECO:0000256" key="5">
    <source>
        <dbReference type="ARBA" id="ARBA00022723"/>
    </source>
</evidence>
<evidence type="ECO:0000256" key="4">
    <source>
        <dbReference type="ARBA" id="ARBA00013126"/>
    </source>
</evidence>
<evidence type="ECO:0000256" key="9">
    <source>
        <dbReference type="ARBA" id="ARBA00049301"/>
    </source>
</evidence>
<dbReference type="AlphaFoldDB" id="A0A6J7IQT8"/>
<dbReference type="SMART" id="SM01329">
    <property type="entry name" value="Iso_dh"/>
    <property type="match status" value="1"/>
</dbReference>
<dbReference type="SUPFAM" id="SSF53659">
    <property type="entry name" value="Isocitrate/Isopropylmalate dehydrogenase-like"/>
    <property type="match status" value="1"/>
</dbReference>
<evidence type="ECO:0000259" key="10">
    <source>
        <dbReference type="SMART" id="SM01329"/>
    </source>
</evidence>
<dbReference type="PROSITE" id="PS00470">
    <property type="entry name" value="IDH_IMDH"/>
    <property type="match status" value="1"/>
</dbReference>
<reference evidence="11" key="1">
    <citation type="submission" date="2020-05" db="EMBL/GenBank/DDBJ databases">
        <authorList>
            <person name="Chiriac C."/>
            <person name="Salcher M."/>
            <person name="Ghai R."/>
            <person name="Kavagutti S V."/>
        </authorList>
    </citation>
    <scope>NUCLEOTIDE SEQUENCE</scope>
</reference>
<organism evidence="11">
    <name type="scientific">freshwater metagenome</name>
    <dbReference type="NCBI Taxonomy" id="449393"/>
    <lineage>
        <taxon>unclassified sequences</taxon>
        <taxon>metagenomes</taxon>
        <taxon>ecological metagenomes</taxon>
    </lineage>
</organism>
<dbReference type="GO" id="GO:0000287">
    <property type="term" value="F:magnesium ion binding"/>
    <property type="evidence" value="ECO:0007669"/>
    <property type="project" value="InterPro"/>
</dbReference>
<dbReference type="PANTHER" id="PTHR43275">
    <property type="entry name" value="D-MALATE DEHYDROGENASE [DECARBOXYLATING]"/>
    <property type="match status" value="1"/>
</dbReference>
<name>A0A6J7IQT8_9ZZZZ</name>
<comment type="cofactor">
    <cofactor evidence="1">
        <name>Mn(2+)</name>
        <dbReference type="ChEBI" id="CHEBI:29035"/>
    </cofactor>
</comment>
<evidence type="ECO:0000313" key="11">
    <source>
        <dbReference type="EMBL" id="CAB4933101.1"/>
    </source>
</evidence>
<dbReference type="InterPro" id="IPR019818">
    <property type="entry name" value="IsoCit/isopropylmalate_DH_CS"/>
</dbReference>
<dbReference type="InterPro" id="IPR050501">
    <property type="entry name" value="ICDH/IPMDH"/>
</dbReference>
<dbReference type="GO" id="GO:0046553">
    <property type="term" value="F:D-malate dehydrogenase (decarboxylating) (NAD+) activity"/>
    <property type="evidence" value="ECO:0007669"/>
    <property type="project" value="UniProtKB-EC"/>
</dbReference>
<dbReference type="EMBL" id="CAFBNF010000022">
    <property type="protein sequence ID" value="CAB4933101.1"/>
    <property type="molecule type" value="Genomic_DNA"/>
</dbReference>
<sequence>MISGSNARYVIAAIPGDGIGVETVAAARRVLDVVSTESGFTLEWQEYPWGCEHYLATGAMMDENGIELLAMSDAILLGAVGRPDVPDHISLWGLLIPIRRSFDQYVSLRPARLLPGIESPLAPSRAAIDVVIVRENTEGEYSEIGGRIFRGQPHEQAVQEAVFTRVGIERIARYAFDLARTRSGRVASATKSNGIVHTMPFWDEVVAEVGADYPDVELTRYHVDALAALLVLDPARFDVVLGSNLFGDILSDLTAALAGSIGIAPCGNLDPTRRHPSMFEPIHGSAPDIVGQGIANPLGQIWSAALMLEHLGEVSAAMGLVQAIESVIAAGIKTPDLGGDHGTESVTDAVIAAYLAQGSAP</sequence>
<proteinExistence type="inferred from homology"/>
<keyword evidence="5" id="KW-0479">Metal-binding</keyword>
<dbReference type="Gene3D" id="3.40.718.10">
    <property type="entry name" value="Isopropylmalate Dehydrogenase"/>
    <property type="match status" value="1"/>
</dbReference>
<dbReference type="GO" id="GO:0051287">
    <property type="term" value="F:NAD binding"/>
    <property type="evidence" value="ECO:0007669"/>
    <property type="project" value="InterPro"/>
</dbReference>
<evidence type="ECO:0000256" key="8">
    <source>
        <dbReference type="ARBA" id="ARBA00023211"/>
    </source>
</evidence>
<dbReference type="EC" id="1.1.1.83" evidence="4"/>
<evidence type="ECO:0000256" key="3">
    <source>
        <dbReference type="ARBA" id="ARBA00007769"/>
    </source>
</evidence>
<dbReference type="Pfam" id="PF00180">
    <property type="entry name" value="Iso_dh"/>
    <property type="match status" value="1"/>
</dbReference>
<evidence type="ECO:0000256" key="1">
    <source>
        <dbReference type="ARBA" id="ARBA00001936"/>
    </source>
</evidence>
<comment type="catalytic activity">
    <reaction evidence="9">
        <text>(R)-malate + NAD(+) = pyruvate + CO2 + NADH</text>
        <dbReference type="Rhea" id="RHEA:18365"/>
        <dbReference type="ChEBI" id="CHEBI:15361"/>
        <dbReference type="ChEBI" id="CHEBI:15588"/>
        <dbReference type="ChEBI" id="CHEBI:16526"/>
        <dbReference type="ChEBI" id="CHEBI:57540"/>
        <dbReference type="ChEBI" id="CHEBI:57945"/>
        <dbReference type="EC" id="1.1.1.83"/>
    </reaction>
</comment>
<keyword evidence="7" id="KW-0520">NAD</keyword>
<comment type="cofactor">
    <cofactor evidence="2">
        <name>Mg(2+)</name>
        <dbReference type="ChEBI" id="CHEBI:18420"/>
    </cofactor>
</comment>
<dbReference type="PANTHER" id="PTHR43275:SF1">
    <property type="entry name" value="D-MALATE DEHYDROGENASE [DECARBOXYLATING]"/>
    <property type="match status" value="1"/>
</dbReference>
<dbReference type="InterPro" id="IPR024084">
    <property type="entry name" value="IsoPropMal-DH-like_dom"/>
</dbReference>
<comment type="similarity">
    <text evidence="3">Belongs to the isocitrate and isopropylmalate dehydrogenases family.</text>
</comment>
<evidence type="ECO:0000256" key="7">
    <source>
        <dbReference type="ARBA" id="ARBA00023027"/>
    </source>
</evidence>
<keyword evidence="8" id="KW-0464">Manganese</keyword>
<dbReference type="InterPro" id="IPR011829">
    <property type="entry name" value="TTC_DH"/>
</dbReference>
<dbReference type="NCBIfam" id="TIGR02089">
    <property type="entry name" value="TTC"/>
    <property type="match status" value="1"/>
</dbReference>
<keyword evidence="6" id="KW-0560">Oxidoreductase</keyword>
<accession>A0A6J7IQT8</accession>
<evidence type="ECO:0000256" key="2">
    <source>
        <dbReference type="ARBA" id="ARBA00001946"/>
    </source>
</evidence>
<protein>
    <recommendedName>
        <fullName evidence="4">D-malate dehydrogenase (decarboxylating)</fullName>
        <ecNumber evidence="4">1.1.1.83</ecNumber>
    </recommendedName>
</protein>
<feature type="domain" description="Isopropylmalate dehydrogenase-like" evidence="10">
    <location>
        <begin position="10"/>
        <end position="350"/>
    </location>
</feature>
<evidence type="ECO:0000256" key="6">
    <source>
        <dbReference type="ARBA" id="ARBA00023002"/>
    </source>
</evidence>
<gene>
    <name evidence="11" type="ORF">UFOPK3773_00368</name>
</gene>
<dbReference type="NCBIfam" id="NF006048">
    <property type="entry name" value="PRK08194.1"/>
    <property type="match status" value="1"/>
</dbReference>